<gene>
    <name evidence="5" type="ORF">SAMN04487973_101141</name>
</gene>
<dbReference type="CDD" id="cd11333">
    <property type="entry name" value="AmyAc_SI_OligoGlu_DGase"/>
    <property type="match status" value="1"/>
</dbReference>
<feature type="domain" description="Glycosyl hydrolase family 13 catalytic" evidence="4">
    <location>
        <begin position="16"/>
        <end position="424"/>
    </location>
</feature>
<evidence type="ECO:0000313" key="6">
    <source>
        <dbReference type="Proteomes" id="UP000182818"/>
    </source>
</evidence>
<dbReference type="Gene3D" id="3.20.20.80">
    <property type="entry name" value="Glycosidases"/>
    <property type="match status" value="1"/>
</dbReference>
<dbReference type="SMART" id="SM00642">
    <property type="entry name" value="Aamy"/>
    <property type="match status" value="1"/>
</dbReference>
<protein>
    <submittedName>
        <fullName evidence="5">Oligo-1,6-glucosidase</fullName>
    </submittedName>
</protein>
<sequence length="569" mass="67020">MMSDSLKWWQKSVVYQVYPKSFNDSNDDGVGDLNGITEKLNYIKELGADIIWLNPIYDSPHIDNGYDISNYRTIDSSLGTMTDFDQLLKKAHELGLKIILDLVVNHTSDQHPWFKESQKSKNNPYHDYYIWKDPVNNHEPNNWGSSFGGSSWEYVNTVGQYYLHLFAKQQPDLNWENSKVRQEVFDIMRFWLNKGIDGFRMDVINLISKKADFPDGPVVQQKKFGDYYYGAANGPKVHDYLKEMNSQVLRHYDVVTVGETPHTNIEEAVKYVDRRRHELDMVFHFDHMHLDYGKYGKFSKNRFKLKDLKIVLSRWQTEMAKHHGWNSLYWSNHDQARAVSRFGDDGKYRVVSAKMLGTLLHMMQGTPYIFEGEEIGMTNLHDTRISDYNDLETLDVYKRFQNDYHLSKEDIMKTIHMKSRDNARTPMQWSDSKNAGFSSFNRTWLKVNSNFKDINVDQAKKDPNSVFYYYQKLIWLRHNYSIVTTGEYRLIDNNSQVFSYERVNSDEILLVICSFAHETIQYKVPIDLKQLKHKVLISNGDHYEWDDNGNIILQPYAAVVYLIKTKQEY</sequence>
<proteinExistence type="inferred from homology"/>
<dbReference type="InterPro" id="IPR013780">
    <property type="entry name" value="Glyco_hydro_b"/>
</dbReference>
<evidence type="ECO:0000256" key="1">
    <source>
        <dbReference type="ARBA" id="ARBA00008061"/>
    </source>
</evidence>
<evidence type="ECO:0000313" key="5">
    <source>
        <dbReference type="EMBL" id="SER04677.1"/>
    </source>
</evidence>
<dbReference type="InterPro" id="IPR045857">
    <property type="entry name" value="O16G_dom_2"/>
</dbReference>
<evidence type="ECO:0000256" key="3">
    <source>
        <dbReference type="ARBA" id="ARBA00023295"/>
    </source>
</evidence>
<reference evidence="5 6" key="1">
    <citation type="submission" date="2016-10" db="EMBL/GenBank/DDBJ databases">
        <authorList>
            <person name="Varghese N."/>
            <person name="Submissions S."/>
        </authorList>
    </citation>
    <scope>NUCLEOTIDE SEQUENCE [LARGE SCALE GENOMIC DNA]</scope>
    <source>
        <strain evidence="5 6">CGMCC 1.3889</strain>
    </source>
</reference>
<comment type="caution">
    <text evidence="5">The sequence shown here is derived from an EMBL/GenBank/DDBJ whole genome shotgun (WGS) entry which is preliminary data.</text>
</comment>
<keyword evidence="6" id="KW-1185">Reference proteome</keyword>
<dbReference type="SUPFAM" id="SSF51445">
    <property type="entry name" value="(Trans)glycosidases"/>
    <property type="match status" value="1"/>
</dbReference>
<keyword evidence="2" id="KW-0378">Hydrolase</keyword>
<dbReference type="PANTHER" id="PTHR10357:SF184">
    <property type="entry name" value="OLIGO-1,6-GLUCOSIDASE 1"/>
    <property type="match status" value="1"/>
</dbReference>
<name>A0A1H9L0K9_9LACO</name>
<dbReference type="PANTHER" id="PTHR10357">
    <property type="entry name" value="ALPHA-AMYLASE FAMILY MEMBER"/>
    <property type="match status" value="1"/>
</dbReference>
<evidence type="ECO:0000256" key="2">
    <source>
        <dbReference type="ARBA" id="ARBA00022801"/>
    </source>
</evidence>
<dbReference type="Pfam" id="PF00128">
    <property type="entry name" value="Alpha-amylase"/>
    <property type="match status" value="1"/>
</dbReference>
<dbReference type="EMBL" id="FOGK01000001">
    <property type="protein sequence ID" value="SER04677.1"/>
    <property type="molecule type" value="Genomic_DNA"/>
</dbReference>
<dbReference type="InterPro" id="IPR006047">
    <property type="entry name" value="GH13_cat_dom"/>
</dbReference>
<dbReference type="Gene3D" id="3.90.400.10">
    <property type="entry name" value="Oligo-1,6-glucosidase, Domain 2"/>
    <property type="match status" value="1"/>
</dbReference>
<organism evidence="5 6">
    <name type="scientific">Pediococcus ethanolidurans</name>
    <dbReference type="NCBI Taxonomy" id="319653"/>
    <lineage>
        <taxon>Bacteria</taxon>
        <taxon>Bacillati</taxon>
        <taxon>Bacillota</taxon>
        <taxon>Bacilli</taxon>
        <taxon>Lactobacillales</taxon>
        <taxon>Lactobacillaceae</taxon>
        <taxon>Pediococcus</taxon>
    </lineage>
</organism>
<dbReference type="InterPro" id="IPR017853">
    <property type="entry name" value="GH"/>
</dbReference>
<dbReference type="Proteomes" id="UP000182818">
    <property type="component" value="Unassembled WGS sequence"/>
</dbReference>
<comment type="similarity">
    <text evidence="1">Belongs to the glycosyl hydrolase 13 family.</text>
</comment>
<dbReference type="SUPFAM" id="SSF51011">
    <property type="entry name" value="Glycosyl hydrolase domain"/>
    <property type="match status" value="1"/>
</dbReference>
<keyword evidence="3" id="KW-0326">Glycosidase</keyword>
<dbReference type="NCBIfam" id="NF008183">
    <property type="entry name" value="PRK10933.1"/>
    <property type="match status" value="1"/>
</dbReference>
<evidence type="ECO:0000259" key="4">
    <source>
        <dbReference type="SMART" id="SM00642"/>
    </source>
</evidence>
<dbReference type="Gene3D" id="2.60.40.1180">
    <property type="entry name" value="Golgi alpha-mannosidase II"/>
    <property type="match status" value="1"/>
</dbReference>
<accession>A0A1H9L0K9</accession>